<feature type="compositionally biased region" description="Basic and acidic residues" evidence="2">
    <location>
        <begin position="380"/>
        <end position="389"/>
    </location>
</feature>
<feature type="domain" description="Something about silencing protein 4" evidence="3">
    <location>
        <begin position="288"/>
        <end position="383"/>
    </location>
</feature>
<protein>
    <recommendedName>
        <fullName evidence="3">Something about silencing protein 4 domain-containing protein</fullName>
    </recommendedName>
</protein>
<dbReference type="PANTHER" id="PTHR38422:SF1">
    <property type="entry name" value="SOMETHING ABOUT SILENCING PROTEIN 4"/>
    <property type="match status" value="1"/>
</dbReference>
<dbReference type="InterPro" id="IPR029184">
    <property type="entry name" value="Sas4_dom"/>
</dbReference>
<feature type="compositionally biased region" description="Low complexity" evidence="2">
    <location>
        <begin position="479"/>
        <end position="498"/>
    </location>
</feature>
<organism evidence="4 5">
    <name type="scientific">Penicillium nordicum</name>
    <dbReference type="NCBI Taxonomy" id="229535"/>
    <lineage>
        <taxon>Eukaryota</taxon>
        <taxon>Fungi</taxon>
        <taxon>Dikarya</taxon>
        <taxon>Ascomycota</taxon>
        <taxon>Pezizomycotina</taxon>
        <taxon>Eurotiomycetes</taxon>
        <taxon>Eurotiomycetidae</taxon>
        <taxon>Eurotiales</taxon>
        <taxon>Aspergillaceae</taxon>
        <taxon>Penicillium</taxon>
    </lineage>
</organism>
<evidence type="ECO:0000256" key="2">
    <source>
        <dbReference type="SAM" id="MobiDB-lite"/>
    </source>
</evidence>
<keyword evidence="5" id="KW-1185">Reference proteome</keyword>
<reference evidence="4 5" key="1">
    <citation type="submission" date="2015-08" db="EMBL/GenBank/DDBJ databases">
        <title>Genome sequencing of Penicillium nordicum.</title>
        <authorList>
            <person name="Nguyen H.D."/>
            <person name="Seifert K.A."/>
        </authorList>
    </citation>
    <scope>NUCLEOTIDE SEQUENCE [LARGE SCALE GENOMIC DNA]</scope>
    <source>
        <strain evidence="4 5">DAOMC 185683</strain>
    </source>
</reference>
<feature type="region of interest" description="Disordered" evidence="2">
    <location>
        <begin position="1"/>
        <end position="208"/>
    </location>
</feature>
<name>A0A0M8P9E7_9EURO</name>
<feature type="compositionally biased region" description="Polar residues" evidence="2">
    <location>
        <begin position="131"/>
        <end position="152"/>
    </location>
</feature>
<accession>A0A0M8P9E7</accession>
<sequence length="626" mass="69455">MALLSRSSLRSVRRAPEEPADSQASPKKPRIENSDRKSSPDCLDTKDPISKTCPTSLKPSRSRTSNRTRRNSSSSVDTVASSVGRTNGNGTLKTPRVRRDQGTPSGADLLRGVHESPDPLDTISPAPSVAKQRTVTPANVDSNVKSTSPVTRTTRRNENRSLADVDENAIKKEGALEDATPTRENKTEAASVDTRSGRRSLRSTDTGSRCKSELAQYFHNYEQIISLEAPEPEFLAAKTTISLVDDLSRPLPFCSNPDPTPFGNPLLKLYDCEKITLPKPTSNALTTDPLSEETYFRAHRKFERQEKQLRNIERNRAQHEQQVLERLLDELRGHDWLRMMGLTGVHESEKKLYEPKRDILIQELVTLVNKFQAWKDEERRRKLEKEKAHPVPGTEAAPNAQPRQHSRKRSRPADGVDSSPAPGTDIHSTPDVDAEPDPDPSDIDALAARQLHQEARSAGAAKSRKTAPAARKSISKPAPNTNTTNTTNNTITTPNTNTKDPEPTPTPTPKRKKPNSTHTKPQPAAPSPTQKPAPKLQQASLSHFWNPAPRTGPFTSFFRQRHVREAAIAATNGIRRGGSRSTLAFGYPVPEPAEQEFELPPEILNEDSIQQSQRKRRRLKRRSLGG</sequence>
<dbReference type="Proteomes" id="UP000037696">
    <property type="component" value="Unassembled WGS sequence"/>
</dbReference>
<keyword evidence="1" id="KW-0175">Coiled coil</keyword>
<dbReference type="OrthoDB" id="1938992at2759"/>
<feature type="compositionally biased region" description="Basic and acidic residues" evidence="2">
    <location>
        <begin position="29"/>
        <end position="49"/>
    </location>
</feature>
<dbReference type="EMBL" id="LHQQ01000010">
    <property type="protein sequence ID" value="KOS47986.1"/>
    <property type="molecule type" value="Genomic_DNA"/>
</dbReference>
<feature type="compositionally biased region" description="Low complexity" evidence="2">
    <location>
        <begin position="71"/>
        <end position="83"/>
    </location>
</feature>
<dbReference type="InterPro" id="IPR038988">
    <property type="entry name" value="Sas4"/>
</dbReference>
<dbReference type="GO" id="GO:0033255">
    <property type="term" value="C:SAS acetyltransferase complex"/>
    <property type="evidence" value="ECO:0007669"/>
    <property type="project" value="InterPro"/>
</dbReference>
<dbReference type="Pfam" id="PF15460">
    <property type="entry name" value="SAS4"/>
    <property type="match status" value="1"/>
</dbReference>
<feature type="compositionally biased region" description="Low complexity" evidence="2">
    <location>
        <begin position="1"/>
        <end position="10"/>
    </location>
</feature>
<feature type="coiled-coil region" evidence="1">
    <location>
        <begin position="295"/>
        <end position="334"/>
    </location>
</feature>
<dbReference type="PANTHER" id="PTHR38422">
    <property type="entry name" value="SOMETHING ABOUT SILENCING PROTEIN 4"/>
    <property type="match status" value="1"/>
</dbReference>
<feature type="compositionally biased region" description="Basic residues" evidence="2">
    <location>
        <begin position="60"/>
        <end position="70"/>
    </location>
</feature>
<evidence type="ECO:0000259" key="3">
    <source>
        <dbReference type="Pfam" id="PF15460"/>
    </source>
</evidence>
<dbReference type="AlphaFoldDB" id="A0A0M8P9E7"/>
<feature type="compositionally biased region" description="Acidic residues" evidence="2">
    <location>
        <begin position="432"/>
        <end position="442"/>
    </location>
</feature>
<feature type="region of interest" description="Disordered" evidence="2">
    <location>
        <begin position="600"/>
        <end position="626"/>
    </location>
</feature>
<comment type="caution">
    <text evidence="4">The sequence shown here is derived from an EMBL/GenBank/DDBJ whole genome shotgun (WGS) entry which is preliminary data.</text>
</comment>
<feature type="compositionally biased region" description="Basic residues" evidence="2">
    <location>
        <begin position="613"/>
        <end position="626"/>
    </location>
</feature>
<feature type="region of interest" description="Disordered" evidence="2">
    <location>
        <begin position="380"/>
        <end position="553"/>
    </location>
</feature>
<proteinExistence type="predicted"/>
<dbReference type="GO" id="GO:0004402">
    <property type="term" value="F:histone acetyltransferase activity"/>
    <property type="evidence" value="ECO:0007669"/>
    <property type="project" value="TreeGrafter"/>
</dbReference>
<gene>
    <name evidence="4" type="ORF">ACN38_g1047</name>
</gene>
<feature type="compositionally biased region" description="Basic and acidic residues" evidence="2">
    <location>
        <begin position="155"/>
        <end position="187"/>
    </location>
</feature>
<evidence type="ECO:0000256" key="1">
    <source>
        <dbReference type="SAM" id="Coils"/>
    </source>
</evidence>
<evidence type="ECO:0000313" key="5">
    <source>
        <dbReference type="Proteomes" id="UP000037696"/>
    </source>
</evidence>
<evidence type="ECO:0000313" key="4">
    <source>
        <dbReference type="EMBL" id="KOS47986.1"/>
    </source>
</evidence>